<name>A0A976NZ42_BRELC</name>
<proteinExistence type="predicted"/>
<dbReference type="RefSeq" id="XP_067822932.1">
    <property type="nucleotide sequence ID" value="XM_067966567.1"/>
</dbReference>
<dbReference type="InterPro" id="IPR045759">
    <property type="entry name" value="Ap4A_phos1/2_N"/>
</dbReference>
<gene>
    <name evidence="2" type="ORF">CCR75_008515</name>
</gene>
<comment type="caution">
    <text evidence="2">The sequence shown here is derived from an EMBL/GenBank/DDBJ whole genome shotgun (WGS) entry which is preliminary data.</text>
</comment>
<feature type="domain" description="Ap4A phosphorylase 1/2 N-terminal" evidence="1">
    <location>
        <begin position="48"/>
        <end position="130"/>
    </location>
</feature>
<dbReference type="Proteomes" id="UP000294530">
    <property type="component" value="Unassembled WGS sequence"/>
</dbReference>
<dbReference type="InterPro" id="IPR043171">
    <property type="entry name" value="Ap4A_phos1/2-like"/>
</dbReference>
<dbReference type="Pfam" id="PF19327">
    <property type="entry name" value="Ap4A_phos_N"/>
    <property type="match status" value="1"/>
</dbReference>
<accession>A0A976NZ42</accession>
<keyword evidence="3" id="KW-1185">Reference proteome</keyword>
<dbReference type="KEGG" id="blac:94352238"/>
<dbReference type="GO" id="GO:0005524">
    <property type="term" value="F:ATP binding"/>
    <property type="evidence" value="ECO:0007669"/>
    <property type="project" value="InterPro"/>
</dbReference>
<dbReference type="InterPro" id="IPR009163">
    <property type="entry name" value="Ap4A_phos1/2"/>
</dbReference>
<dbReference type="GO" id="GO:0009117">
    <property type="term" value="P:nucleotide metabolic process"/>
    <property type="evidence" value="ECO:0007669"/>
    <property type="project" value="InterPro"/>
</dbReference>
<dbReference type="EMBL" id="SHOA02000036">
    <property type="protein sequence ID" value="TDH73434.1"/>
    <property type="molecule type" value="Genomic_DNA"/>
</dbReference>
<dbReference type="PANTHER" id="PTHR38420:SF1">
    <property type="entry name" value="PUTATIVE (AFU_ORTHOLOGUE AFUA_5G14690)-RELATED"/>
    <property type="match status" value="1"/>
</dbReference>
<dbReference type="OrthoDB" id="10267950at2759"/>
<dbReference type="AlphaFoldDB" id="A0A976NZ42"/>
<sequence length="349" mass="40400">MRKRILDASLRATHVLKKISASFELLPPSHYGIRYVLWISKEATFQDLRNPFANENLEQELLVMQLHGKHNLLIYKFSFVYDHIVLPTIDFMPQEQSLDVVDFRAIWTAMQGSDAFSSYNCGFESGASRKNLLRSSRSTLRLLSRITYSSQPRKHMQLMTYSSLKVVTRLEMVRLPSINRRRLEWRHPPLLHFIDRKLHDYPATEIIQLPEHPFYTALKLPIINSDKAADAIAAIYDKVLQPVNRKKIFRIVNGVASTRSLQYSANDIFFYRFKAIKASKSIELASSGPFFLINKKAERHFQDARWTNGVAKPGHVPNRHNYIYLKKAFVINNSKATSFPKMSIARAKC</sequence>
<dbReference type="PANTHER" id="PTHR38420">
    <property type="entry name" value="AP-4-A PHOSPHORYLASE II"/>
    <property type="match status" value="1"/>
</dbReference>
<evidence type="ECO:0000313" key="3">
    <source>
        <dbReference type="Proteomes" id="UP000294530"/>
    </source>
</evidence>
<dbReference type="GeneID" id="94352238"/>
<protein>
    <recommendedName>
        <fullName evidence="1">Ap4A phosphorylase 1/2 N-terminal domain-containing protein</fullName>
    </recommendedName>
</protein>
<dbReference type="GO" id="GO:0003877">
    <property type="term" value="F:ATP:ADP adenylyltransferase activity"/>
    <property type="evidence" value="ECO:0007669"/>
    <property type="project" value="InterPro"/>
</dbReference>
<reference evidence="2 3" key="1">
    <citation type="journal article" date="2021" name="Genome Biol.">
        <title>AFLAP: assembly-free linkage analysis pipeline using k-mers from genome sequencing data.</title>
        <authorList>
            <person name="Fletcher K."/>
            <person name="Zhang L."/>
            <person name="Gil J."/>
            <person name="Han R."/>
            <person name="Cavanaugh K."/>
            <person name="Michelmore R."/>
        </authorList>
    </citation>
    <scope>NUCLEOTIDE SEQUENCE [LARGE SCALE GENOMIC DNA]</scope>
    <source>
        <strain evidence="2 3">SF5</strain>
    </source>
</reference>
<organism evidence="2 3">
    <name type="scientific">Bremia lactucae</name>
    <name type="common">Lettuce downy mildew</name>
    <dbReference type="NCBI Taxonomy" id="4779"/>
    <lineage>
        <taxon>Eukaryota</taxon>
        <taxon>Sar</taxon>
        <taxon>Stramenopiles</taxon>
        <taxon>Oomycota</taxon>
        <taxon>Peronosporomycetes</taxon>
        <taxon>Peronosporales</taxon>
        <taxon>Peronosporaceae</taxon>
        <taxon>Bremia</taxon>
    </lineage>
</organism>
<dbReference type="Gene3D" id="3.30.428.70">
    <property type="match status" value="1"/>
</dbReference>
<evidence type="ECO:0000313" key="2">
    <source>
        <dbReference type="EMBL" id="TDH73434.1"/>
    </source>
</evidence>
<evidence type="ECO:0000259" key="1">
    <source>
        <dbReference type="Pfam" id="PF19327"/>
    </source>
</evidence>